<dbReference type="AlphaFoldDB" id="D7TF71"/>
<dbReference type="InParanoid" id="D7TF71"/>
<name>D7TF71_VITVI</name>
<dbReference type="PaxDb" id="29760-VIT_13s0047g00890.t01"/>
<evidence type="ECO:0000313" key="2">
    <source>
        <dbReference type="EMBL" id="CBI29106.3"/>
    </source>
</evidence>
<dbReference type="EMBL" id="FN595767">
    <property type="protein sequence ID" value="CBI29106.3"/>
    <property type="molecule type" value="Genomic_DNA"/>
</dbReference>
<organism evidence="2 3">
    <name type="scientific">Vitis vinifera</name>
    <name type="common">Grape</name>
    <dbReference type="NCBI Taxonomy" id="29760"/>
    <lineage>
        <taxon>Eukaryota</taxon>
        <taxon>Viridiplantae</taxon>
        <taxon>Streptophyta</taxon>
        <taxon>Embryophyta</taxon>
        <taxon>Tracheophyta</taxon>
        <taxon>Spermatophyta</taxon>
        <taxon>Magnoliopsida</taxon>
        <taxon>eudicotyledons</taxon>
        <taxon>Gunneridae</taxon>
        <taxon>Pentapetalae</taxon>
        <taxon>rosids</taxon>
        <taxon>Vitales</taxon>
        <taxon>Vitaceae</taxon>
        <taxon>Viteae</taxon>
        <taxon>Vitis</taxon>
    </lineage>
</organism>
<evidence type="ECO:0000313" key="3">
    <source>
        <dbReference type="Proteomes" id="UP000009183"/>
    </source>
</evidence>
<accession>D7TF71</accession>
<gene>
    <name evidence="2" type="ordered locus">VIT_13s0047g00890</name>
</gene>
<proteinExistence type="predicted"/>
<feature type="compositionally biased region" description="Polar residues" evidence="1">
    <location>
        <begin position="1"/>
        <end position="13"/>
    </location>
</feature>
<reference evidence="3" key="1">
    <citation type="journal article" date="2007" name="Nature">
        <title>The grapevine genome sequence suggests ancestral hexaploidization in major angiosperm phyla.</title>
        <authorList>
            <consortium name="The French-Italian Public Consortium for Grapevine Genome Characterization."/>
            <person name="Jaillon O."/>
            <person name="Aury J.-M."/>
            <person name="Noel B."/>
            <person name="Policriti A."/>
            <person name="Clepet C."/>
            <person name="Casagrande A."/>
            <person name="Choisne N."/>
            <person name="Aubourg S."/>
            <person name="Vitulo N."/>
            <person name="Jubin C."/>
            <person name="Vezzi A."/>
            <person name="Legeai F."/>
            <person name="Hugueney P."/>
            <person name="Dasilva C."/>
            <person name="Horner D."/>
            <person name="Mica E."/>
            <person name="Jublot D."/>
            <person name="Poulain J."/>
            <person name="Bruyere C."/>
            <person name="Billault A."/>
            <person name="Segurens B."/>
            <person name="Gouyvenoux M."/>
            <person name="Ugarte E."/>
            <person name="Cattonaro F."/>
            <person name="Anthouard V."/>
            <person name="Vico V."/>
            <person name="Del Fabbro C."/>
            <person name="Alaux M."/>
            <person name="Di Gaspero G."/>
            <person name="Dumas V."/>
            <person name="Felice N."/>
            <person name="Paillard S."/>
            <person name="Juman I."/>
            <person name="Moroldo M."/>
            <person name="Scalabrin S."/>
            <person name="Canaguier A."/>
            <person name="Le Clainche I."/>
            <person name="Malacrida G."/>
            <person name="Durand E."/>
            <person name="Pesole G."/>
            <person name="Laucou V."/>
            <person name="Chatelet P."/>
            <person name="Merdinoglu D."/>
            <person name="Delledonne M."/>
            <person name="Pezzotti M."/>
            <person name="Lecharny A."/>
            <person name="Scarpelli C."/>
            <person name="Artiguenave F."/>
            <person name="Pe M.E."/>
            <person name="Valle G."/>
            <person name="Morgante M."/>
            <person name="Caboche M."/>
            <person name="Adam-Blondon A.-F."/>
            <person name="Weissenbach J."/>
            <person name="Quetier F."/>
            <person name="Wincker P."/>
        </authorList>
    </citation>
    <scope>NUCLEOTIDE SEQUENCE [LARGE SCALE GENOMIC DNA]</scope>
    <source>
        <strain evidence="3">cv. Pinot noir / PN40024</strain>
    </source>
</reference>
<dbReference type="Proteomes" id="UP000009183">
    <property type="component" value="Chromosome 13"/>
</dbReference>
<evidence type="ECO:0000256" key="1">
    <source>
        <dbReference type="SAM" id="MobiDB-lite"/>
    </source>
</evidence>
<protein>
    <submittedName>
        <fullName evidence="2">Uncharacterized protein</fullName>
    </submittedName>
</protein>
<keyword evidence="3" id="KW-1185">Reference proteome</keyword>
<sequence>MASLLLSSWGSPTPSNNIMKIPKKKKPPGSSLPKGVYTYIKVIIIF</sequence>
<dbReference type="HOGENOM" id="CLU_3192390_0_0_1"/>
<feature type="region of interest" description="Disordered" evidence="1">
    <location>
        <begin position="1"/>
        <end position="30"/>
    </location>
</feature>